<evidence type="ECO:0000256" key="4">
    <source>
        <dbReference type="SAM" id="Coils"/>
    </source>
</evidence>
<dbReference type="GO" id="GO:0009432">
    <property type="term" value="P:SOS response"/>
    <property type="evidence" value="ECO:0007669"/>
    <property type="project" value="UniProtKB-KW"/>
</dbReference>
<dbReference type="PATRIC" id="fig|84292.3.peg.958"/>
<keyword evidence="1" id="KW-0227">DNA damage</keyword>
<feature type="coiled-coil region" evidence="4">
    <location>
        <begin position="699"/>
        <end position="726"/>
    </location>
</feature>
<sequence length="1117" mass="123550">MTMLSFPTDEPEVDPTRPGQWRLSQIELVNWGTFAGHVSVDVARAGHLFTGASGSGKSSLLDAIAAVLTPDRWLRLNAAAQDGASRQSDRTLMSYVRGAWSKEADETADRATTTYLRSKATWSGILLRYENLRDEPVVLLRVFHAPGTRTEPTALKDARIFTRGHVKLLDVKPHVEGGIDARRMSKAFPDALITTGGRHGRFHERIIRQFGFRGDATLQLLHKTQSAKNLGTLDALFRGFMLDQPGTFARAETAVEQFTELDAAHKHVVDLRKQADALRKVDEAITAFDLAGAEMAAISDLHDGVEPFTAGLKLRLAKEAAGPARAALARAESDLSDAAREQRLAAGALETAKARVRDEGGARVELLQERIDSAQRAEDVTRQYRAQLTAELMRIGAPMPEDPEQFAELLAAAVTEVARDIPAVSYEVRDAASQARKALDEVTRQIQALRDHRSNLDEKLLSARRFLADAVGVPASTFPFAGELISVAEQHSAWRGAAERVLAPFASTLLVRDEHLVAARRAADSRTLGVRLVIEAVPHAVDEPRRPKDARSLVHRLAVSDGPFASYVRKRMASEFDYACVSHPDELDDVERGVTIGGLVKRNSRRYEKDDRHEVGDATRWVLGGDTHARLEALLERRRDAMAAMEEASARDAEADSFRQDAVSRRDVFTRVSTFSWDQVDLATAMAVTAAQRDDLRVLTSESGTLREAQEAAERATQRLDETNAKHARALGAHAVARNHVESIAAHVAELEATPYAPVEERIADALEGRFRAERRSVSLETVDEVARKVQSALSKEKDASASRAADAEASFAGRAAEFRLGWPAASAELTADIRDRYGYRELREGILARGLPEKETEFRKLLRERSQDVVAHLLSDLRDAPGFIRERILPVNASLGRSPFEGTDRFLEIDVKTTRTPEVDEFLTDLRRIVEGNWADESAAGAEQRFGVLQRVIGRLGSKDRIDIDWRNRVLDTRLHVSFLAREKDLTGRVVRVYDSAEGLSGGQRQKLVIFCLAAALRYQLTEEEDEVPRFGSIVLDEAFDKADSRYTRNAMEVFREFGFHMILATPQKLLQTLEPYVGAITSVSNPDRNTSRLANVVFAVGDPEATSTPHAESRA</sequence>
<dbReference type="AlphaFoldDB" id="A0A0M8MHT9"/>
<gene>
    <name evidence="5" type="ORF">XI38_04635</name>
</gene>
<keyword evidence="3" id="KW-0742">SOS response</keyword>
<keyword evidence="4" id="KW-0175">Coiled coil</keyword>
<reference evidence="5" key="1">
    <citation type="submission" date="2015-04" db="EMBL/GenBank/DDBJ databases">
        <title>Complete genome sequence of Microbacterium chocolatum SIT 101, a bacterium enantioselectively hydrolyzing mesomeric diesters.</title>
        <authorList>
            <person name="Li X."/>
            <person name="Xu Y."/>
        </authorList>
    </citation>
    <scope>NUCLEOTIDE SEQUENCE [LARGE SCALE GENOMIC DNA]</scope>
    <source>
        <strain evidence="5">SIT 101</strain>
    </source>
</reference>
<dbReference type="Pfam" id="PF13555">
    <property type="entry name" value="AAA_29"/>
    <property type="match status" value="1"/>
</dbReference>
<evidence type="ECO:0000256" key="2">
    <source>
        <dbReference type="ARBA" id="ARBA00023204"/>
    </source>
</evidence>
<accession>A0A0M8MHT9</accession>
<proteinExistence type="predicted"/>
<dbReference type="Pfam" id="PF13558">
    <property type="entry name" value="SbcC_Walker_B"/>
    <property type="match status" value="1"/>
</dbReference>
<keyword evidence="2" id="KW-0234">DNA repair</keyword>
<dbReference type="PANTHER" id="PTHR32182:SF0">
    <property type="entry name" value="DNA REPLICATION AND REPAIR PROTEIN RECF"/>
    <property type="match status" value="1"/>
</dbReference>
<dbReference type="PANTHER" id="PTHR32182">
    <property type="entry name" value="DNA REPLICATION AND REPAIR PROTEIN RECF"/>
    <property type="match status" value="1"/>
</dbReference>
<protein>
    <submittedName>
        <fullName evidence="5">Uncharacterized protein</fullName>
    </submittedName>
</protein>
<evidence type="ECO:0000313" key="6">
    <source>
        <dbReference type="Proteomes" id="UP000037737"/>
    </source>
</evidence>
<keyword evidence="6" id="KW-1185">Reference proteome</keyword>
<name>A0A0M8MHT9_9MICO</name>
<dbReference type="GO" id="GO:0006302">
    <property type="term" value="P:double-strand break repair"/>
    <property type="evidence" value="ECO:0007669"/>
    <property type="project" value="TreeGrafter"/>
</dbReference>
<feature type="coiled-coil region" evidence="4">
    <location>
        <begin position="432"/>
        <end position="459"/>
    </location>
</feature>
<comment type="caution">
    <text evidence="5">The sequence shown here is derived from an EMBL/GenBank/DDBJ whole genome shotgun (WGS) entry which is preliminary data.</text>
</comment>
<organism evidence="5 6">
    <name type="scientific">Microbacterium aurantiacum</name>
    <dbReference type="NCBI Taxonomy" id="162393"/>
    <lineage>
        <taxon>Bacteria</taxon>
        <taxon>Bacillati</taxon>
        <taxon>Actinomycetota</taxon>
        <taxon>Actinomycetes</taxon>
        <taxon>Micrococcales</taxon>
        <taxon>Microbacteriaceae</taxon>
        <taxon>Microbacterium</taxon>
    </lineage>
</organism>
<dbReference type="SUPFAM" id="SSF52540">
    <property type="entry name" value="P-loop containing nucleoside triphosphate hydrolases"/>
    <property type="match status" value="1"/>
</dbReference>
<dbReference type="OrthoDB" id="174137at2"/>
<evidence type="ECO:0000256" key="1">
    <source>
        <dbReference type="ARBA" id="ARBA00022763"/>
    </source>
</evidence>
<evidence type="ECO:0000313" key="5">
    <source>
        <dbReference type="EMBL" id="KOS11808.1"/>
    </source>
</evidence>
<evidence type="ECO:0000256" key="3">
    <source>
        <dbReference type="ARBA" id="ARBA00023236"/>
    </source>
</evidence>
<dbReference type="GO" id="GO:0000731">
    <property type="term" value="P:DNA synthesis involved in DNA repair"/>
    <property type="evidence" value="ECO:0007669"/>
    <property type="project" value="TreeGrafter"/>
</dbReference>
<dbReference type="Gene3D" id="3.40.50.300">
    <property type="entry name" value="P-loop containing nucleotide triphosphate hydrolases"/>
    <property type="match status" value="1"/>
</dbReference>
<dbReference type="CDD" id="cd00267">
    <property type="entry name" value="ABC_ATPase"/>
    <property type="match status" value="1"/>
</dbReference>
<dbReference type="EMBL" id="LAVO01000003">
    <property type="protein sequence ID" value="KOS11808.1"/>
    <property type="molecule type" value="Genomic_DNA"/>
</dbReference>
<dbReference type="InterPro" id="IPR027417">
    <property type="entry name" value="P-loop_NTPase"/>
</dbReference>
<dbReference type="Proteomes" id="UP000037737">
    <property type="component" value="Unassembled WGS sequence"/>
</dbReference>